<dbReference type="InterPro" id="IPR010730">
    <property type="entry name" value="HET"/>
</dbReference>
<feature type="repeat" description="WD" evidence="3">
    <location>
        <begin position="862"/>
        <end position="903"/>
    </location>
</feature>
<feature type="repeat" description="WD" evidence="3">
    <location>
        <begin position="954"/>
        <end position="986"/>
    </location>
</feature>
<dbReference type="VEuPathDB" id="FungiDB:yc1106_01436"/>
<feature type="repeat" description="WD" evidence="3">
    <location>
        <begin position="1165"/>
        <end position="1196"/>
    </location>
</feature>
<dbReference type="InterPro" id="IPR019775">
    <property type="entry name" value="WD40_repeat_CS"/>
</dbReference>
<dbReference type="InterPro" id="IPR056884">
    <property type="entry name" value="NPHP3-like_N"/>
</dbReference>
<dbReference type="OrthoDB" id="538223at2759"/>
<feature type="domain" description="NACHT" evidence="4">
    <location>
        <begin position="350"/>
        <end position="508"/>
    </location>
</feature>
<dbReference type="PROSITE" id="PS00678">
    <property type="entry name" value="WD_REPEATS_1"/>
    <property type="match status" value="6"/>
</dbReference>
<keyword evidence="6" id="KW-1185">Reference proteome</keyword>
<evidence type="ECO:0000256" key="2">
    <source>
        <dbReference type="ARBA" id="ARBA00022737"/>
    </source>
</evidence>
<keyword evidence="1 3" id="KW-0853">WD repeat</keyword>
<dbReference type="Proteomes" id="UP001056012">
    <property type="component" value="Chromosome 1"/>
</dbReference>
<dbReference type="SMART" id="SM00320">
    <property type="entry name" value="WD40"/>
    <property type="match status" value="9"/>
</dbReference>
<dbReference type="PANTHER" id="PTHR19879:SF9">
    <property type="entry name" value="TRANSCRIPTION INITIATION FACTOR TFIID SUBUNIT 5"/>
    <property type="match status" value="1"/>
</dbReference>
<feature type="repeat" description="WD" evidence="3">
    <location>
        <begin position="987"/>
        <end position="1028"/>
    </location>
</feature>
<dbReference type="InterPro" id="IPR027417">
    <property type="entry name" value="P-loop_NTPase"/>
</dbReference>
<dbReference type="Pfam" id="PF00400">
    <property type="entry name" value="WD40"/>
    <property type="match status" value="9"/>
</dbReference>
<dbReference type="FunFam" id="3.40.50.300:FF:001638">
    <property type="entry name" value="NACHT and WD40 domain protein"/>
    <property type="match status" value="1"/>
</dbReference>
<dbReference type="Gene3D" id="2.130.10.10">
    <property type="entry name" value="YVTN repeat-like/Quinoprotein amine dehydrogenase"/>
    <property type="match status" value="4"/>
</dbReference>
<feature type="repeat" description="WD" evidence="3">
    <location>
        <begin position="1072"/>
        <end position="1113"/>
    </location>
</feature>
<feature type="repeat" description="WD" evidence="3">
    <location>
        <begin position="1115"/>
        <end position="1156"/>
    </location>
</feature>
<dbReference type="Gene3D" id="3.40.50.300">
    <property type="entry name" value="P-loop containing nucleotide triphosphate hydrolases"/>
    <property type="match status" value="1"/>
</dbReference>
<evidence type="ECO:0000313" key="5">
    <source>
        <dbReference type="EMBL" id="USP74162.1"/>
    </source>
</evidence>
<gene>
    <name evidence="5" type="ORF">yc1106_01436</name>
</gene>
<dbReference type="PROSITE" id="PS50294">
    <property type="entry name" value="WD_REPEATS_REGION"/>
    <property type="match status" value="7"/>
</dbReference>
<dbReference type="FunFam" id="2.130.10.10:FF:000228">
    <property type="entry name" value="COMPASS-like H3K4 histone methylase component WDR5A"/>
    <property type="match status" value="1"/>
</dbReference>
<reference evidence="5" key="1">
    <citation type="submission" date="2021-12" db="EMBL/GenBank/DDBJ databases">
        <title>Curvularia clavata genome.</title>
        <authorList>
            <person name="Cao Y."/>
        </authorList>
    </citation>
    <scope>NUCLEOTIDE SEQUENCE</scope>
    <source>
        <strain evidence="5">Yc1106</strain>
    </source>
</reference>
<evidence type="ECO:0000256" key="3">
    <source>
        <dbReference type="PROSITE-ProRule" id="PRU00221"/>
    </source>
</evidence>
<dbReference type="EMBL" id="CP089274">
    <property type="protein sequence ID" value="USP74162.1"/>
    <property type="molecule type" value="Genomic_DNA"/>
</dbReference>
<proteinExistence type="predicted"/>
<dbReference type="CDD" id="cd00200">
    <property type="entry name" value="WD40"/>
    <property type="match status" value="1"/>
</dbReference>
<dbReference type="InterPro" id="IPR020472">
    <property type="entry name" value="WD40_PAC1"/>
</dbReference>
<dbReference type="InterPro" id="IPR007111">
    <property type="entry name" value="NACHT_NTPase"/>
</dbReference>
<feature type="repeat" description="WD" evidence="3">
    <location>
        <begin position="904"/>
        <end position="945"/>
    </location>
</feature>
<dbReference type="InterPro" id="IPR011047">
    <property type="entry name" value="Quinoprotein_ADH-like_sf"/>
</dbReference>
<dbReference type="InterPro" id="IPR001680">
    <property type="entry name" value="WD40_rpt"/>
</dbReference>
<dbReference type="PANTHER" id="PTHR19879">
    <property type="entry name" value="TRANSCRIPTION INITIATION FACTOR TFIID"/>
    <property type="match status" value="1"/>
</dbReference>
<dbReference type="SUPFAM" id="SSF50978">
    <property type="entry name" value="WD40 repeat-like"/>
    <property type="match status" value="1"/>
</dbReference>
<dbReference type="Pfam" id="PF24883">
    <property type="entry name" value="NPHP3_N"/>
    <property type="match status" value="1"/>
</dbReference>
<protein>
    <recommendedName>
        <fullName evidence="4">NACHT domain-containing protein</fullName>
    </recommendedName>
</protein>
<evidence type="ECO:0000313" key="6">
    <source>
        <dbReference type="Proteomes" id="UP001056012"/>
    </source>
</evidence>
<dbReference type="GO" id="GO:0035097">
    <property type="term" value="C:histone methyltransferase complex"/>
    <property type="evidence" value="ECO:0007669"/>
    <property type="project" value="UniProtKB-ARBA"/>
</dbReference>
<organism evidence="5 6">
    <name type="scientific">Curvularia clavata</name>
    <dbReference type="NCBI Taxonomy" id="95742"/>
    <lineage>
        <taxon>Eukaryota</taxon>
        <taxon>Fungi</taxon>
        <taxon>Dikarya</taxon>
        <taxon>Ascomycota</taxon>
        <taxon>Pezizomycotina</taxon>
        <taxon>Dothideomycetes</taxon>
        <taxon>Pleosporomycetidae</taxon>
        <taxon>Pleosporales</taxon>
        <taxon>Pleosporineae</taxon>
        <taxon>Pleosporaceae</taxon>
        <taxon>Curvularia</taxon>
    </lineage>
</organism>
<evidence type="ECO:0000259" key="4">
    <source>
        <dbReference type="PROSITE" id="PS50837"/>
    </source>
</evidence>
<dbReference type="SUPFAM" id="SSF50998">
    <property type="entry name" value="Quinoprotein alcohol dehydrogenase-like"/>
    <property type="match status" value="1"/>
</dbReference>
<accession>A0A9Q8Z1T0</accession>
<keyword evidence="2" id="KW-0677">Repeat</keyword>
<feature type="repeat" description="WD" evidence="3">
    <location>
        <begin position="1029"/>
        <end position="1070"/>
    </location>
</feature>
<name>A0A9Q8Z1T0_CURCL</name>
<dbReference type="InterPro" id="IPR015943">
    <property type="entry name" value="WD40/YVTN_repeat-like_dom_sf"/>
</dbReference>
<sequence>MAHSRYQAKTTVSAHRLLQPAFCYLGKLSHLKTYHIVDHVLHTTAPIHTDLSESMRLLQRRENGTIIIKSFSDGLVPPYAILSHTWGQDSEEVTFANIFNGNGQDKSGYEKIYFCAAQARRDGLQYFWVDTCCINKEDKDELSQAIRFMFRWYQNAKKCYVYLSDVRTKKRTFDETADGLDWQAMFRSSRWFTRGWTLQELIAPCAVKFFSQEGDELGDRSSLRCLINKITSIPLEVLDGATLSRFKSDERQRWANYRSTKFKEDKAYALSGLCGVDIAPVYGEGEEEAFRRLRHEIKKLEACVCDLRTSDPRDDKKRIEETKGGLLFDSYHWVLDNSTFQQWQQDPTSRLLWVKGDPGKGKTMLLCGIINEIQKTTRHNETVAYFFCQATDSRINNAVAVLRGLLYMLVTQQPLLASHIQKQHECAGKQLFEDANAWVALRDIFTDILQDPSLGRTYLVVDALDECIADLPKLLGFVAQQSSASSRVKWIVSSRNWPDIEAQLERAGHKVKLSLELNANAIATAVGAFVKQKVNNLATEKHYSPELQAEVLRYLTLNANDTFLHVQKKLTQFPPGLDALYERMMSQIIGSEDAETCLQVLALVAISYRPITVSELVTLAEQVQKDADDVEEIVALCGSFLTLREGIVYFVHQSAKDFLLTRAALQIFPDGAEAIHCSTFLKSMEVLFSTMHRDMYDLKIPAIASEDISIPAQDPLVSVRYSCNHWADHLCELNTDLSASGTRELAIISKLNQFFRKTYLYWLEALSLCQSVEQGITALAKVLQLVQKSQSQTELIALINDAWRFIMHHKSMIKRWPLQIYTSGILFSPKTSIIRDIFKSQAQGLDVLPDLEHSWSACLQTLEGHSGSVKSVAFSPDGARVASASRDKTVKIWDAHSGQCLHTLEGHNDFVYSAAFSPDGARLASASWDKTVKIWDAYSGQCLQTLEGHGVFYSIAFSPDGTKLASASRDKTVKVWDMYSGQCLHTLEGHDDSVHSAAFSPDGARLVSASWDKTVKVWDVHSGQCLHTLEGHNDFVYSAAFSPDGARLASASEDKTVKIWDVHSGQCLQTLEGHHSGPVYSAAFSPDGARLASASRDETVKIWDAHSGQCLQTLAGHYRGPVNSVAFSPDGARLASASRDKTVKVWDAHSGQCLQTLEGHGVFYSIAFSPDGARLASASDKTVKVWDAHSGQCLQTLAGHYRGPVNSVAFSPDGALIITDKGKFLVNASVVGTASNINLDFTHDVGGEIGLTTSWVFQNREKTLWIPPEYRAQFSTVKNNRIAIGTAFGRVWICTVGYSEPRE</sequence>
<evidence type="ECO:0000256" key="1">
    <source>
        <dbReference type="ARBA" id="ARBA00022574"/>
    </source>
</evidence>
<dbReference type="PRINTS" id="PR00320">
    <property type="entry name" value="GPROTEINBRPT"/>
</dbReference>
<dbReference type="PROSITE" id="PS50837">
    <property type="entry name" value="NACHT"/>
    <property type="match status" value="1"/>
</dbReference>
<dbReference type="PROSITE" id="PS50082">
    <property type="entry name" value="WD_REPEATS_2"/>
    <property type="match status" value="8"/>
</dbReference>
<dbReference type="SUPFAM" id="SSF52540">
    <property type="entry name" value="P-loop containing nucleoside triphosphate hydrolases"/>
    <property type="match status" value="1"/>
</dbReference>
<dbReference type="InterPro" id="IPR036322">
    <property type="entry name" value="WD40_repeat_dom_sf"/>
</dbReference>
<dbReference type="Pfam" id="PF06985">
    <property type="entry name" value="HET"/>
    <property type="match status" value="1"/>
</dbReference>